<name>A0A6J7EEW3_9ZZZZ</name>
<dbReference type="InterPro" id="IPR036271">
    <property type="entry name" value="Tet_transcr_reg_TetR-rel_C_sf"/>
</dbReference>
<gene>
    <name evidence="3" type="ORF">UFOPK2602_00191</name>
    <name evidence="4" type="ORF">UFOPK2806_00621</name>
    <name evidence="5" type="ORF">UFOPK3417_01133</name>
    <name evidence="6" type="ORF">UFOPK4306_02475</name>
</gene>
<dbReference type="SUPFAM" id="SSF48498">
    <property type="entry name" value="Tetracyclin repressor-like, C-terminal domain"/>
    <property type="match status" value="1"/>
</dbReference>
<dbReference type="AlphaFoldDB" id="A0A6J7EEW3"/>
<feature type="domain" description="HTH tetR-type" evidence="2">
    <location>
        <begin position="11"/>
        <end position="71"/>
    </location>
</feature>
<dbReference type="GO" id="GO:0000976">
    <property type="term" value="F:transcription cis-regulatory region binding"/>
    <property type="evidence" value="ECO:0007669"/>
    <property type="project" value="TreeGrafter"/>
</dbReference>
<dbReference type="EMBL" id="CAFBLR010000106">
    <property type="protein sequence ID" value="CAB4878313.1"/>
    <property type="molecule type" value="Genomic_DNA"/>
</dbReference>
<evidence type="ECO:0000313" key="4">
    <source>
        <dbReference type="EMBL" id="CAB4744524.1"/>
    </source>
</evidence>
<accession>A0A6J7EEW3</accession>
<dbReference type="EMBL" id="CAEZXX010000006">
    <property type="protein sequence ID" value="CAB4694194.1"/>
    <property type="molecule type" value="Genomic_DNA"/>
</dbReference>
<evidence type="ECO:0000313" key="3">
    <source>
        <dbReference type="EMBL" id="CAB4694194.1"/>
    </source>
</evidence>
<dbReference type="InterPro" id="IPR050109">
    <property type="entry name" value="HTH-type_TetR-like_transc_reg"/>
</dbReference>
<organism evidence="5">
    <name type="scientific">freshwater metagenome</name>
    <dbReference type="NCBI Taxonomy" id="449393"/>
    <lineage>
        <taxon>unclassified sequences</taxon>
        <taxon>metagenomes</taxon>
        <taxon>ecological metagenomes</taxon>
    </lineage>
</organism>
<evidence type="ECO:0000313" key="6">
    <source>
        <dbReference type="EMBL" id="CAB5068681.1"/>
    </source>
</evidence>
<dbReference type="Gene3D" id="1.10.357.10">
    <property type="entry name" value="Tetracycline Repressor, domain 2"/>
    <property type="match status" value="1"/>
</dbReference>
<dbReference type="PANTHER" id="PTHR30055">
    <property type="entry name" value="HTH-TYPE TRANSCRIPTIONAL REGULATOR RUTR"/>
    <property type="match status" value="1"/>
</dbReference>
<dbReference type="SUPFAM" id="SSF46689">
    <property type="entry name" value="Homeodomain-like"/>
    <property type="match status" value="1"/>
</dbReference>
<dbReference type="InterPro" id="IPR001647">
    <property type="entry name" value="HTH_TetR"/>
</dbReference>
<reference evidence="5" key="1">
    <citation type="submission" date="2020-05" db="EMBL/GenBank/DDBJ databases">
        <authorList>
            <person name="Chiriac C."/>
            <person name="Salcher M."/>
            <person name="Ghai R."/>
            <person name="Kavagutti S V."/>
        </authorList>
    </citation>
    <scope>NUCLEOTIDE SEQUENCE</scope>
</reference>
<sequence>MSASAKPYHRGDLDRTLKDAAVGLISELGPAGFSLREVARRAGVSHAAPAHHFGDSRGLLTAIAVEAFETLDRAITAAIADCADPRERFVIMSRVYVRTGINYPAHAAIVFRADLVDCDDPRYQHAGLLAYGHLESVLAGIRDLANPALDVVNATRLAWSAMQGLLTLYPNMERMNNLGRGSNLGEPEQIAEQFATLLLSGLSR</sequence>
<dbReference type="EMBL" id="CAFBQP010000154">
    <property type="protein sequence ID" value="CAB5068681.1"/>
    <property type="molecule type" value="Genomic_DNA"/>
</dbReference>
<evidence type="ECO:0000256" key="1">
    <source>
        <dbReference type="ARBA" id="ARBA00023125"/>
    </source>
</evidence>
<evidence type="ECO:0000259" key="2">
    <source>
        <dbReference type="PROSITE" id="PS50977"/>
    </source>
</evidence>
<dbReference type="GO" id="GO:0003700">
    <property type="term" value="F:DNA-binding transcription factor activity"/>
    <property type="evidence" value="ECO:0007669"/>
    <property type="project" value="TreeGrafter"/>
</dbReference>
<dbReference type="PROSITE" id="PS50977">
    <property type="entry name" value="HTH_TETR_2"/>
    <property type="match status" value="1"/>
</dbReference>
<dbReference type="PANTHER" id="PTHR30055:SF220">
    <property type="entry name" value="TETR-FAMILY REGULATORY PROTEIN"/>
    <property type="match status" value="1"/>
</dbReference>
<dbReference type="EMBL" id="CAEZYY010000005">
    <property type="protein sequence ID" value="CAB4744524.1"/>
    <property type="molecule type" value="Genomic_DNA"/>
</dbReference>
<proteinExistence type="predicted"/>
<keyword evidence="1" id="KW-0238">DNA-binding</keyword>
<protein>
    <submittedName>
        <fullName evidence="5">Unannotated protein</fullName>
    </submittedName>
</protein>
<evidence type="ECO:0000313" key="5">
    <source>
        <dbReference type="EMBL" id="CAB4878313.1"/>
    </source>
</evidence>
<dbReference type="InterPro" id="IPR009057">
    <property type="entry name" value="Homeodomain-like_sf"/>
</dbReference>
<dbReference type="Pfam" id="PF00440">
    <property type="entry name" value="TetR_N"/>
    <property type="match status" value="1"/>
</dbReference>